<dbReference type="Pfam" id="PF13490">
    <property type="entry name" value="zf-HC2"/>
    <property type="match status" value="1"/>
</dbReference>
<dbReference type="InterPro" id="IPR041916">
    <property type="entry name" value="Anti_sigma_zinc_sf"/>
</dbReference>
<keyword evidence="1" id="KW-0805">Transcription regulation</keyword>
<protein>
    <submittedName>
        <fullName evidence="4">Zf-HC2 domain-containing protein</fullName>
    </submittedName>
</protein>
<keyword evidence="2" id="KW-0804">Transcription</keyword>
<keyword evidence="5" id="KW-1185">Reference proteome</keyword>
<gene>
    <name evidence="4" type="ORF">MXD59_19420</name>
</gene>
<dbReference type="InterPro" id="IPR027383">
    <property type="entry name" value="Znf_put"/>
</dbReference>
<reference evidence="4 5" key="1">
    <citation type="submission" date="2022-04" db="EMBL/GenBank/DDBJ databases">
        <title>Genome diversity in the genus Frankia.</title>
        <authorList>
            <person name="Carlos-Shanley C."/>
            <person name="Hahn D."/>
        </authorList>
    </citation>
    <scope>NUCLEOTIDE SEQUENCE [LARGE SCALE GENOMIC DNA]</scope>
    <source>
        <strain evidence="4 5">Ag45/Mut15</strain>
    </source>
</reference>
<evidence type="ECO:0000313" key="5">
    <source>
        <dbReference type="Proteomes" id="UP001201873"/>
    </source>
</evidence>
<evidence type="ECO:0000256" key="2">
    <source>
        <dbReference type="ARBA" id="ARBA00023163"/>
    </source>
</evidence>
<name>A0ABT0K268_9ACTN</name>
<dbReference type="Proteomes" id="UP001201873">
    <property type="component" value="Unassembled WGS sequence"/>
</dbReference>
<proteinExistence type="predicted"/>
<feature type="domain" description="Putative zinc-finger" evidence="3">
    <location>
        <begin position="9"/>
        <end position="42"/>
    </location>
</feature>
<dbReference type="Gene3D" id="1.10.10.1320">
    <property type="entry name" value="Anti-sigma factor, zinc-finger domain"/>
    <property type="match status" value="1"/>
</dbReference>
<comment type="caution">
    <text evidence="4">The sequence shown here is derived from an EMBL/GenBank/DDBJ whole genome shotgun (WGS) entry which is preliminary data.</text>
</comment>
<evidence type="ECO:0000313" key="4">
    <source>
        <dbReference type="EMBL" id="MCK9877919.1"/>
    </source>
</evidence>
<dbReference type="EMBL" id="JALKFT010000023">
    <property type="protein sequence ID" value="MCK9877919.1"/>
    <property type="molecule type" value="Genomic_DNA"/>
</dbReference>
<dbReference type="RefSeq" id="WP_248814859.1">
    <property type="nucleotide sequence ID" value="NZ_JALKFT010000023.1"/>
</dbReference>
<evidence type="ECO:0000259" key="3">
    <source>
        <dbReference type="Pfam" id="PF13490"/>
    </source>
</evidence>
<evidence type="ECO:0000256" key="1">
    <source>
        <dbReference type="ARBA" id="ARBA00023015"/>
    </source>
</evidence>
<sequence length="87" mass="9838">MTRDPEIDCDELVEIVTDFLEGALDADTHRRVTEHLGQCDGCEAYVDQMRTTARLTGTLRQDELPPEMRDRLLAAFRGWKADTTPSA</sequence>
<organism evidence="4 5">
    <name type="scientific">Frankia umida</name>
    <dbReference type="NCBI Taxonomy" id="573489"/>
    <lineage>
        <taxon>Bacteria</taxon>
        <taxon>Bacillati</taxon>
        <taxon>Actinomycetota</taxon>
        <taxon>Actinomycetes</taxon>
        <taxon>Frankiales</taxon>
        <taxon>Frankiaceae</taxon>
        <taxon>Frankia</taxon>
    </lineage>
</organism>
<accession>A0ABT0K268</accession>